<dbReference type="OrthoDB" id="5382994at2"/>
<evidence type="ECO:0008006" key="4">
    <source>
        <dbReference type="Google" id="ProtNLM"/>
    </source>
</evidence>
<dbReference type="Proteomes" id="UP000217343">
    <property type="component" value="Chromosome"/>
</dbReference>
<evidence type="ECO:0000313" key="2">
    <source>
        <dbReference type="EMBL" id="ATB47520.1"/>
    </source>
</evidence>
<evidence type="ECO:0000313" key="3">
    <source>
        <dbReference type="Proteomes" id="UP000217343"/>
    </source>
</evidence>
<keyword evidence="3" id="KW-1185">Reference proteome</keyword>
<dbReference type="EMBL" id="CP022203">
    <property type="protein sequence ID" value="ATB47520.1"/>
    <property type="molecule type" value="Genomic_DNA"/>
</dbReference>
<dbReference type="KEGG" id="mmas:MYMAC_003134"/>
<accession>A0A250JV62</accession>
<name>A0A250JV62_9BACT</name>
<reference evidence="2 3" key="1">
    <citation type="submission" date="2017-06" db="EMBL/GenBank/DDBJ databases">
        <title>Sequencing and comparative analysis of myxobacterial genomes.</title>
        <authorList>
            <person name="Rupp O."/>
            <person name="Goesmann A."/>
            <person name="Sogaard-Andersen L."/>
        </authorList>
    </citation>
    <scope>NUCLEOTIDE SEQUENCE [LARGE SCALE GENOMIC DNA]</scope>
    <source>
        <strain evidence="2 3">DSM 14697</strain>
    </source>
</reference>
<proteinExistence type="predicted"/>
<gene>
    <name evidence="2" type="ORF">MYMAC_003134</name>
</gene>
<dbReference type="PROSITE" id="PS51257">
    <property type="entry name" value="PROKAR_LIPOPROTEIN"/>
    <property type="match status" value="1"/>
</dbReference>
<evidence type="ECO:0000256" key="1">
    <source>
        <dbReference type="SAM" id="MobiDB-lite"/>
    </source>
</evidence>
<organism evidence="2 3">
    <name type="scientific">Corallococcus macrosporus DSM 14697</name>
    <dbReference type="NCBI Taxonomy" id="1189310"/>
    <lineage>
        <taxon>Bacteria</taxon>
        <taxon>Pseudomonadati</taxon>
        <taxon>Myxococcota</taxon>
        <taxon>Myxococcia</taxon>
        <taxon>Myxococcales</taxon>
        <taxon>Cystobacterineae</taxon>
        <taxon>Myxococcaceae</taxon>
        <taxon>Corallococcus</taxon>
    </lineage>
</organism>
<protein>
    <recommendedName>
        <fullName evidence="4">Lipoprotein</fullName>
    </recommendedName>
</protein>
<dbReference type="RefSeq" id="WP_013939760.1">
    <property type="nucleotide sequence ID" value="NZ_CP022203.1"/>
</dbReference>
<feature type="region of interest" description="Disordered" evidence="1">
    <location>
        <begin position="26"/>
        <end position="51"/>
    </location>
</feature>
<dbReference type="AlphaFoldDB" id="A0A250JV62"/>
<sequence>MALSRWVVGFSALVLGACGGAAESEAEAGLPVGDTSTVEQRSEQPGGGTRYGQHRTYYHEAAKTTWAGAWHADCSGYIGQSGQVTPYYTDTYFICP</sequence>